<dbReference type="InterPro" id="IPR003673">
    <property type="entry name" value="CoA-Trfase_fam_III"/>
</dbReference>
<evidence type="ECO:0000256" key="1">
    <source>
        <dbReference type="ARBA" id="ARBA00022679"/>
    </source>
</evidence>
<organism evidence="2 3">
    <name type="scientific">Nocardia stercoris</name>
    <dbReference type="NCBI Taxonomy" id="2483361"/>
    <lineage>
        <taxon>Bacteria</taxon>
        <taxon>Bacillati</taxon>
        <taxon>Actinomycetota</taxon>
        <taxon>Actinomycetes</taxon>
        <taxon>Mycobacteriales</taxon>
        <taxon>Nocardiaceae</taxon>
        <taxon>Nocardia</taxon>
    </lineage>
</organism>
<accession>A0A3M2L2V6</accession>
<reference evidence="2 3" key="1">
    <citation type="submission" date="2018-10" db="EMBL/GenBank/DDBJ databases">
        <title>Isolation from cow dung.</title>
        <authorList>
            <person name="Ling L."/>
        </authorList>
    </citation>
    <scope>NUCLEOTIDE SEQUENCE [LARGE SCALE GENOMIC DNA]</scope>
    <source>
        <strain evidence="2 3">NEAU-LL90</strain>
    </source>
</reference>
<dbReference type="InterPro" id="IPR050483">
    <property type="entry name" value="CoA-transferase_III_domain"/>
</dbReference>
<evidence type="ECO:0000313" key="2">
    <source>
        <dbReference type="EMBL" id="RMI28848.1"/>
    </source>
</evidence>
<dbReference type="InterPro" id="IPR023606">
    <property type="entry name" value="CoA-Trfase_III_dom_1_sf"/>
</dbReference>
<dbReference type="Pfam" id="PF02515">
    <property type="entry name" value="CoA_transf_3"/>
    <property type="match status" value="1"/>
</dbReference>
<dbReference type="InterPro" id="IPR044855">
    <property type="entry name" value="CoA-Trfase_III_dom3_sf"/>
</dbReference>
<name>A0A3M2L2V6_9NOCA</name>
<keyword evidence="1 2" id="KW-0808">Transferase</keyword>
<keyword evidence="3" id="KW-1185">Reference proteome</keyword>
<dbReference type="PANTHER" id="PTHR48207:SF3">
    <property type="entry name" value="SUCCINATE--HYDROXYMETHYLGLUTARATE COA-TRANSFERASE"/>
    <property type="match status" value="1"/>
</dbReference>
<gene>
    <name evidence="2" type="ORF">EBN03_28665</name>
</gene>
<dbReference type="AlphaFoldDB" id="A0A3M2L2V6"/>
<dbReference type="PANTHER" id="PTHR48207">
    <property type="entry name" value="SUCCINATE--HYDROXYMETHYLGLUTARATE COA-TRANSFERASE"/>
    <property type="match status" value="1"/>
</dbReference>
<sequence length="416" mass="44159">MTESPTQHPRPLEGLRVLDMTVALAGPYGTLLLAALGAEVIKIEAPGGGDIARHNPPFYGDNGIHFGALADGDVSLSVLARARNKKSVTLDLKSEAGRELFYELVRHADIVFENSSDGVTQRLGVDYETVRAINPRIVYASVSGLGIPTLYPGVKAMDITVQALSGLMDTTGNADGPPTRVGIAISDLLAPLYAVIGIQSALLQRAITGAGQHVVVSMLESLVSLLPFEHLDVLQRNGFPARSGNRHNRLAPFGVYGTRDGHVSIAAANDDWTRLLFAAMGTPQLADDARFSGRGPRAVHAGELDDLIEQWTGAHTSAEVIAELAARGVPCVPVRTALEVLSDPEMFERGALERLEHPRAGVIDAVAGGIPIHMSAATVGLGRPAPELGDDNDEVFGTLLGLDADRLQVLREKRVI</sequence>
<comment type="caution">
    <text evidence="2">The sequence shown here is derived from an EMBL/GenBank/DDBJ whole genome shotgun (WGS) entry which is preliminary data.</text>
</comment>
<dbReference type="SUPFAM" id="SSF89796">
    <property type="entry name" value="CoA-transferase family III (CaiB/BaiF)"/>
    <property type="match status" value="1"/>
</dbReference>
<evidence type="ECO:0000313" key="3">
    <source>
        <dbReference type="Proteomes" id="UP000279275"/>
    </source>
</evidence>
<protein>
    <submittedName>
        <fullName evidence="2">CoA transferase</fullName>
    </submittedName>
</protein>
<dbReference type="RefSeq" id="WP_122191269.1">
    <property type="nucleotide sequence ID" value="NZ_RFFH01000018.1"/>
</dbReference>
<dbReference type="Gene3D" id="3.30.1540.10">
    <property type="entry name" value="formyl-coa transferase, domain 3"/>
    <property type="match status" value="1"/>
</dbReference>
<dbReference type="Gene3D" id="3.40.50.10540">
    <property type="entry name" value="Crotonobetainyl-coa:carnitine coa-transferase, domain 1"/>
    <property type="match status" value="1"/>
</dbReference>
<dbReference type="Proteomes" id="UP000279275">
    <property type="component" value="Unassembled WGS sequence"/>
</dbReference>
<proteinExistence type="predicted"/>
<dbReference type="OrthoDB" id="9797653at2"/>
<dbReference type="GO" id="GO:0008410">
    <property type="term" value="F:CoA-transferase activity"/>
    <property type="evidence" value="ECO:0007669"/>
    <property type="project" value="TreeGrafter"/>
</dbReference>
<dbReference type="EMBL" id="RFFH01000018">
    <property type="protein sequence ID" value="RMI28848.1"/>
    <property type="molecule type" value="Genomic_DNA"/>
</dbReference>